<sequence length="233" mass="25405">MVKIGVKKNYFVWWRSWQMISDGLESVGIGLVLNTVELTVGSGVGVATRNDLFRLLRSQVAEESFLLVLDTITGGVTASSTFRLYLLEAIAAVTVVDVFVAQDRDGSSLLEVTLEASASRTTRLESVAGAIVRWSRWSLRVVGTEPLLCLSGWSKGCDGWVTTLTTLSTSSRRWQVLIGRRTKLTIASRSVQEVTITTTASVGCGGRGCTVQVVQTGCTCHTQERTEQELLRK</sequence>
<dbReference type="VEuPathDB" id="VectorBase:AFAF013151"/>
<evidence type="ECO:0000313" key="1">
    <source>
        <dbReference type="EnsemblMetazoa" id="AFAF013151-PA"/>
    </source>
</evidence>
<proteinExistence type="predicted"/>
<dbReference type="EMBL" id="AXCN02001761">
    <property type="status" value="NOT_ANNOTATED_CDS"/>
    <property type="molecule type" value="Genomic_DNA"/>
</dbReference>
<dbReference type="AlphaFoldDB" id="A0A182QMG7"/>
<accession>A0A182QMG7</accession>
<evidence type="ECO:0000313" key="2">
    <source>
        <dbReference type="Proteomes" id="UP000075886"/>
    </source>
</evidence>
<organism evidence="1 2">
    <name type="scientific">Anopheles farauti</name>
    <dbReference type="NCBI Taxonomy" id="69004"/>
    <lineage>
        <taxon>Eukaryota</taxon>
        <taxon>Metazoa</taxon>
        <taxon>Ecdysozoa</taxon>
        <taxon>Arthropoda</taxon>
        <taxon>Hexapoda</taxon>
        <taxon>Insecta</taxon>
        <taxon>Pterygota</taxon>
        <taxon>Neoptera</taxon>
        <taxon>Endopterygota</taxon>
        <taxon>Diptera</taxon>
        <taxon>Nematocera</taxon>
        <taxon>Culicoidea</taxon>
        <taxon>Culicidae</taxon>
        <taxon>Anophelinae</taxon>
        <taxon>Anopheles</taxon>
    </lineage>
</organism>
<dbReference type="EnsemblMetazoa" id="AFAF013151-RA">
    <property type="protein sequence ID" value="AFAF013151-PA"/>
    <property type="gene ID" value="AFAF013151"/>
</dbReference>
<dbReference type="Proteomes" id="UP000075886">
    <property type="component" value="Unassembled WGS sequence"/>
</dbReference>
<reference evidence="1" key="2">
    <citation type="submission" date="2020-05" db="UniProtKB">
        <authorList>
            <consortium name="EnsemblMetazoa"/>
        </authorList>
    </citation>
    <scope>IDENTIFICATION</scope>
    <source>
        <strain evidence="1">FAR1</strain>
    </source>
</reference>
<protein>
    <submittedName>
        <fullName evidence="1">Uncharacterized protein</fullName>
    </submittedName>
</protein>
<keyword evidence="2" id="KW-1185">Reference proteome</keyword>
<name>A0A182QMG7_9DIPT</name>
<reference evidence="2" key="1">
    <citation type="submission" date="2014-01" db="EMBL/GenBank/DDBJ databases">
        <title>The Genome Sequence of Anopheles farauti FAR1 (V2).</title>
        <authorList>
            <consortium name="The Broad Institute Genomics Platform"/>
            <person name="Neafsey D.E."/>
            <person name="Besansky N."/>
            <person name="Howell P."/>
            <person name="Walton C."/>
            <person name="Young S.K."/>
            <person name="Zeng Q."/>
            <person name="Gargeya S."/>
            <person name="Fitzgerald M."/>
            <person name="Haas B."/>
            <person name="Abouelleil A."/>
            <person name="Allen A.W."/>
            <person name="Alvarado L."/>
            <person name="Arachchi H.M."/>
            <person name="Berlin A.M."/>
            <person name="Chapman S.B."/>
            <person name="Gainer-Dewar J."/>
            <person name="Goldberg J."/>
            <person name="Griggs A."/>
            <person name="Gujja S."/>
            <person name="Hansen M."/>
            <person name="Howarth C."/>
            <person name="Imamovic A."/>
            <person name="Ireland A."/>
            <person name="Larimer J."/>
            <person name="McCowan C."/>
            <person name="Murphy C."/>
            <person name="Pearson M."/>
            <person name="Poon T.W."/>
            <person name="Priest M."/>
            <person name="Roberts A."/>
            <person name="Saif S."/>
            <person name="Shea T."/>
            <person name="Sisk P."/>
            <person name="Sykes S."/>
            <person name="Wortman J."/>
            <person name="Nusbaum C."/>
            <person name="Birren B."/>
        </authorList>
    </citation>
    <scope>NUCLEOTIDE SEQUENCE [LARGE SCALE GENOMIC DNA]</scope>
    <source>
        <strain evidence="2">FAR1</strain>
    </source>
</reference>